<comment type="caution">
    <text evidence="2">The sequence shown here is derived from an EMBL/GenBank/DDBJ whole genome shotgun (WGS) entry which is preliminary data.</text>
</comment>
<accession>A0A2T0UQ95</accession>
<gene>
    <name evidence="2" type="ORF">BCF74_10820</name>
</gene>
<dbReference type="AlphaFoldDB" id="A0A2T0UQ95"/>
<organism evidence="2 3">
    <name type="scientific">Knoellia remsis</name>
    <dbReference type="NCBI Taxonomy" id="407159"/>
    <lineage>
        <taxon>Bacteria</taxon>
        <taxon>Bacillati</taxon>
        <taxon>Actinomycetota</taxon>
        <taxon>Actinomycetes</taxon>
        <taxon>Micrococcales</taxon>
        <taxon>Intrasporangiaceae</taxon>
        <taxon>Knoellia</taxon>
    </lineage>
</organism>
<name>A0A2T0UQ95_9MICO</name>
<feature type="compositionally biased region" description="Polar residues" evidence="1">
    <location>
        <begin position="109"/>
        <end position="126"/>
    </location>
</feature>
<dbReference type="Proteomes" id="UP000237822">
    <property type="component" value="Unassembled WGS sequence"/>
</dbReference>
<feature type="region of interest" description="Disordered" evidence="1">
    <location>
        <begin position="97"/>
        <end position="133"/>
    </location>
</feature>
<evidence type="ECO:0000313" key="3">
    <source>
        <dbReference type="Proteomes" id="UP000237822"/>
    </source>
</evidence>
<evidence type="ECO:0000313" key="2">
    <source>
        <dbReference type="EMBL" id="PRY60076.1"/>
    </source>
</evidence>
<dbReference type="RefSeq" id="WP_106297118.1">
    <property type="nucleotide sequence ID" value="NZ_PVTI01000008.1"/>
</dbReference>
<evidence type="ECO:0000256" key="1">
    <source>
        <dbReference type="SAM" id="MobiDB-lite"/>
    </source>
</evidence>
<proteinExistence type="predicted"/>
<dbReference type="EMBL" id="PVTI01000008">
    <property type="protein sequence ID" value="PRY60076.1"/>
    <property type="molecule type" value="Genomic_DNA"/>
</dbReference>
<reference evidence="2 3" key="1">
    <citation type="submission" date="2018-03" db="EMBL/GenBank/DDBJ databases">
        <title>Genomic Encyclopedia of Archaeal and Bacterial Type Strains, Phase II (KMG-II): from individual species to whole genera.</title>
        <authorList>
            <person name="Goeker M."/>
        </authorList>
    </citation>
    <scope>NUCLEOTIDE SEQUENCE [LARGE SCALE GENOMIC DNA]</scope>
    <source>
        <strain evidence="2 3">ATCC BAA-1496</strain>
    </source>
</reference>
<protein>
    <submittedName>
        <fullName evidence="2">Uncharacterized protein</fullName>
    </submittedName>
</protein>
<keyword evidence="3" id="KW-1185">Reference proteome</keyword>
<sequence length="204" mass="20995">MGPLNTGSLPSSSLQRRDLVVGSAWAIPAVVAAVPAEPTTCSVDDRKYYSADLQIRSTTTTSTNGHTVGTFTLRICNNGTLPIPVGTQYTVVLSAEKSPNDPGGDKNIAVSSPTSTGATVTPSDPVTLNPDGPVTSRTYTITTTTPIAVGSCTEVTWSIDTVTGIGATKLRMTAKWVVFGGGACSFPANGNEQSVTGLWGKDAT</sequence>